<name>B8HQX3_CYAP4</name>
<proteinExistence type="predicted"/>
<dbReference type="EMBL" id="CP001344">
    <property type="protein sequence ID" value="ACL45794.1"/>
    <property type="molecule type" value="Genomic_DNA"/>
</dbReference>
<dbReference type="HOGENOM" id="CLU_2698473_0_0_3"/>
<protein>
    <submittedName>
        <fullName evidence="1">Uncharacterized protein</fullName>
    </submittedName>
</protein>
<dbReference type="KEGG" id="cyn:Cyan7425_3470"/>
<dbReference type="AlphaFoldDB" id="B8HQX3"/>
<organism evidence="1">
    <name type="scientific">Cyanothece sp. (strain PCC 7425 / ATCC 29141)</name>
    <dbReference type="NCBI Taxonomy" id="395961"/>
    <lineage>
        <taxon>Bacteria</taxon>
        <taxon>Bacillati</taxon>
        <taxon>Cyanobacteriota</taxon>
        <taxon>Cyanophyceae</taxon>
        <taxon>Gomontiellales</taxon>
        <taxon>Cyanothecaceae</taxon>
        <taxon>Cyanothece</taxon>
    </lineage>
</organism>
<sequence>MCCCDTIADYVLMLDKRGTVYEGLNIALASPWPDPGGAAPSIALMDDAVEGEKCSLQVQGKGQQLEASVGLIA</sequence>
<accession>B8HQX3</accession>
<reference evidence="1" key="1">
    <citation type="submission" date="2009-01" db="EMBL/GenBank/DDBJ databases">
        <title>Complete sequence of chromosome Cyanothece sp. PCC 7425.</title>
        <authorList>
            <consortium name="US DOE Joint Genome Institute"/>
            <person name="Lucas S."/>
            <person name="Copeland A."/>
            <person name="Lapidus A."/>
            <person name="Glavina del Rio T."/>
            <person name="Dalin E."/>
            <person name="Tice H."/>
            <person name="Bruce D."/>
            <person name="Goodwin L."/>
            <person name="Pitluck S."/>
            <person name="Sims D."/>
            <person name="Meineke L."/>
            <person name="Brettin T."/>
            <person name="Detter J.C."/>
            <person name="Han C."/>
            <person name="Larimer F."/>
            <person name="Land M."/>
            <person name="Hauser L."/>
            <person name="Kyrpides N."/>
            <person name="Ovchinnikova G."/>
            <person name="Liberton M."/>
            <person name="Stoeckel J."/>
            <person name="Banerjee A."/>
            <person name="Singh A."/>
            <person name="Page L."/>
            <person name="Sato H."/>
            <person name="Zhao L."/>
            <person name="Sherman L."/>
            <person name="Pakrasi H."/>
            <person name="Richardson P."/>
        </authorList>
    </citation>
    <scope>NUCLEOTIDE SEQUENCE</scope>
    <source>
        <strain evidence="1">PCC 7425</strain>
    </source>
</reference>
<evidence type="ECO:0000313" key="1">
    <source>
        <dbReference type="EMBL" id="ACL45794.1"/>
    </source>
</evidence>
<gene>
    <name evidence="1" type="ordered locus">Cyan7425_3470</name>
</gene>